<dbReference type="OrthoDB" id="10522843at2759"/>
<sequence length="73" mass="7885">MRSYTFVFLLAFCLVCMPKSDADKRTAPRKCFPQNDCGFSLPPCVGLCTRNGCSGSDAECVGNSKCCCLDCKA</sequence>
<evidence type="ECO:0000313" key="3">
    <source>
        <dbReference type="Proteomes" id="UP000596742"/>
    </source>
</evidence>
<evidence type="ECO:0000256" key="1">
    <source>
        <dbReference type="SAM" id="SignalP"/>
    </source>
</evidence>
<gene>
    <name evidence="2" type="ORF">MGAL_10B031169</name>
</gene>
<dbReference type="Proteomes" id="UP000596742">
    <property type="component" value="Unassembled WGS sequence"/>
</dbReference>
<keyword evidence="1" id="KW-0732">Signal</keyword>
<keyword evidence="3" id="KW-1185">Reference proteome</keyword>
<proteinExistence type="predicted"/>
<dbReference type="EMBL" id="UYJE01008949">
    <property type="protein sequence ID" value="VDI68790.1"/>
    <property type="molecule type" value="Genomic_DNA"/>
</dbReference>
<reference evidence="2" key="1">
    <citation type="submission" date="2018-11" db="EMBL/GenBank/DDBJ databases">
        <authorList>
            <person name="Alioto T."/>
            <person name="Alioto T."/>
        </authorList>
    </citation>
    <scope>NUCLEOTIDE SEQUENCE</scope>
</reference>
<feature type="chain" id="PRO_5032376209" description="WAP domain-containing protein" evidence="1">
    <location>
        <begin position="23"/>
        <end position="73"/>
    </location>
</feature>
<protein>
    <recommendedName>
        <fullName evidence="4">WAP domain-containing protein</fullName>
    </recommendedName>
</protein>
<organism evidence="2 3">
    <name type="scientific">Mytilus galloprovincialis</name>
    <name type="common">Mediterranean mussel</name>
    <dbReference type="NCBI Taxonomy" id="29158"/>
    <lineage>
        <taxon>Eukaryota</taxon>
        <taxon>Metazoa</taxon>
        <taxon>Spiralia</taxon>
        <taxon>Lophotrochozoa</taxon>
        <taxon>Mollusca</taxon>
        <taxon>Bivalvia</taxon>
        <taxon>Autobranchia</taxon>
        <taxon>Pteriomorphia</taxon>
        <taxon>Mytilida</taxon>
        <taxon>Mytiloidea</taxon>
        <taxon>Mytilidae</taxon>
        <taxon>Mytilinae</taxon>
        <taxon>Mytilus</taxon>
    </lineage>
</organism>
<accession>A0A8B6GUE8</accession>
<evidence type="ECO:0008006" key="4">
    <source>
        <dbReference type="Google" id="ProtNLM"/>
    </source>
</evidence>
<evidence type="ECO:0000313" key="2">
    <source>
        <dbReference type="EMBL" id="VDI68790.1"/>
    </source>
</evidence>
<feature type="signal peptide" evidence="1">
    <location>
        <begin position="1"/>
        <end position="22"/>
    </location>
</feature>
<comment type="caution">
    <text evidence="2">The sequence shown here is derived from an EMBL/GenBank/DDBJ whole genome shotgun (WGS) entry which is preliminary data.</text>
</comment>
<dbReference type="AlphaFoldDB" id="A0A8B6GUE8"/>
<name>A0A8B6GUE8_MYTGA</name>